<dbReference type="GO" id="GO:0045296">
    <property type="term" value="F:cadherin binding"/>
    <property type="evidence" value="ECO:0007669"/>
    <property type="project" value="TreeGrafter"/>
</dbReference>
<dbReference type="GO" id="GO:0005509">
    <property type="term" value="F:calcium ion binding"/>
    <property type="evidence" value="ECO:0007669"/>
    <property type="project" value="UniProtKB-UniRule"/>
</dbReference>
<evidence type="ECO:0000259" key="6">
    <source>
        <dbReference type="PROSITE" id="PS50268"/>
    </source>
</evidence>
<dbReference type="Gene3D" id="2.60.40.60">
    <property type="entry name" value="Cadherins"/>
    <property type="match status" value="3"/>
</dbReference>
<gene>
    <name evidence="7" type="ORF">SKAU_G00305860</name>
</gene>
<comment type="subcellular location">
    <subcellularLocation>
        <location evidence="1">Membrane</location>
    </subcellularLocation>
</comment>
<dbReference type="PRINTS" id="PR00205">
    <property type="entry name" value="CADHERIN"/>
</dbReference>
<name>A0A9Q1IKR8_SYNKA</name>
<keyword evidence="3 5" id="KW-0106">Calcium</keyword>
<dbReference type="Proteomes" id="UP001152622">
    <property type="component" value="Chromosome 13"/>
</dbReference>
<dbReference type="GO" id="GO:0044331">
    <property type="term" value="P:cell-cell adhesion mediated by cadherin"/>
    <property type="evidence" value="ECO:0007669"/>
    <property type="project" value="TreeGrafter"/>
</dbReference>
<dbReference type="PANTHER" id="PTHR24027">
    <property type="entry name" value="CADHERIN-23"/>
    <property type="match status" value="1"/>
</dbReference>
<dbReference type="GO" id="GO:0016477">
    <property type="term" value="P:cell migration"/>
    <property type="evidence" value="ECO:0007669"/>
    <property type="project" value="TreeGrafter"/>
</dbReference>
<dbReference type="SMART" id="SM00112">
    <property type="entry name" value="CA"/>
    <property type="match status" value="2"/>
</dbReference>
<dbReference type="GO" id="GO:0005912">
    <property type="term" value="C:adherens junction"/>
    <property type="evidence" value="ECO:0007669"/>
    <property type="project" value="TreeGrafter"/>
</dbReference>
<evidence type="ECO:0000313" key="7">
    <source>
        <dbReference type="EMBL" id="KAJ8343257.1"/>
    </source>
</evidence>
<organism evidence="7 8">
    <name type="scientific">Synaphobranchus kaupii</name>
    <name type="common">Kaup's arrowtooth eel</name>
    <dbReference type="NCBI Taxonomy" id="118154"/>
    <lineage>
        <taxon>Eukaryota</taxon>
        <taxon>Metazoa</taxon>
        <taxon>Chordata</taxon>
        <taxon>Craniata</taxon>
        <taxon>Vertebrata</taxon>
        <taxon>Euteleostomi</taxon>
        <taxon>Actinopterygii</taxon>
        <taxon>Neopterygii</taxon>
        <taxon>Teleostei</taxon>
        <taxon>Anguilliformes</taxon>
        <taxon>Synaphobranchidae</taxon>
        <taxon>Synaphobranchus</taxon>
    </lineage>
</organism>
<evidence type="ECO:0000313" key="8">
    <source>
        <dbReference type="Proteomes" id="UP001152622"/>
    </source>
</evidence>
<proteinExistence type="predicted"/>
<dbReference type="InterPro" id="IPR015919">
    <property type="entry name" value="Cadherin-like_sf"/>
</dbReference>
<evidence type="ECO:0000256" key="3">
    <source>
        <dbReference type="ARBA" id="ARBA00022837"/>
    </source>
</evidence>
<dbReference type="SUPFAM" id="SSF49313">
    <property type="entry name" value="Cadherin-like"/>
    <property type="match status" value="3"/>
</dbReference>
<dbReference type="PROSITE" id="PS50268">
    <property type="entry name" value="CADHERIN_2"/>
    <property type="match status" value="2"/>
</dbReference>
<keyword evidence="8" id="KW-1185">Reference proteome</keyword>
<accession>A0A9Q1IKR8</accession>
<keyword evidence="4" id="KW-0472">Membrane</keyword>
<evidence type="ECO:0000256" key="5">
    <source>
        <dbReference type="PROSITE-ProRule" id="PRU00043"/>
    </source>
</evidence>
<evidence type="ECO:0000256" key="4">
    <source>
        <dbReference type="ARBA" id="ARBA00023136"/>
    </source>
</evidence>
<dbReference type="GO" id="GO:0007156">
    <property type="term" value="P:homophilic cell adhesion via plasma membrane adhesion molecules"/>
    <property type="evidence" value="ECO:0007669"/>
    <property type="project" value="InterPro"/>
</dbReference>
<dbReference type="CDD" id="cd11304">
    <property type="entry name" value="Cadherin_repeat"/>
    <property type="match status" value="2"/>
</dbReference>
<dbReference type="OrthoDB" id="8958491at2759"/>
<sequence>MCLVSCSNSKLQAVLATLTLGRPVAAVRDREEGLPWSVAMSNCNLVPVGQSPWKPAPSCPACSNPYSPTPPIVHQVRIQCTHPSQTSVVQVAIIVQGINDNSPVFGQEQYLLSLPELSPQGTVVDIVEATDLDGDVLFYHIDPENEFFAIKSVNFPDVVVRKAIDYDVVKRVSFKLIVVDTRSTSPPTVPSHSATATINIDILDVDNRPPWFQPCTEVTVGSNSKVCLGSGYTGRVNLTEKTEGILPLEPGPVFAIDGDKGKNELITYRILSGNEAKIFHLDENTGNIMMLKAADVSGPVVLTVLAVQLVNSDQYATTSVTFDVVIKSQHPPQFNKQQYEGFVSSEAGPNSLVMQDDSLNRPLRVQAEDADFLDGVNPAVRYEFQDGSDFTVTNEGFVLLRTAVSPGTVSVQIQAVDTTNGEFAEATVSVLVLPGATTAMPTTAMETTDIPTTAMATTDIPTTRHANHRHANC</sequence>
<protein>
    <recommendedName>
        <fullName evidence="6">Cadherin domain-containing protein</fullName>
    </recommendedName>
</protein>
<dbReference type="GO" id="GO:0016339">
    <property type="term" value="P:calcium-dependent cell-cell adhesion via plasma membrane cell adhesion molecules"/>
    <property type="evidence" value="ECO:0007669"/>
    <property type="project" value="TreeGrafter"/>
</dbReference>
<evidence type="ECO:0000256" key="2">
    <source>
        <dbReference type="ARBA" id="ARBA00022737"/>
    </source>
</evidence>
<dbReference type="GO" id="GO:0008013">
    <property type="term" value="F:beta-catenin binding"/>
    <property type="evidence" value="ECO:0007669"/>
    <property type="project" value="TreeGrafter"/>
</dbReference>
<dbReference type="InterPro" id="IPR039808">
    <property type="entry name" value="Cadherin"/>
</dbReference>
<dbReference type="GO" id="GO:0016342">
    <property type="term" value="C:catenin complex"/>
    <property type="evidence" value="ECO:0007669"/>
    <property type="project" value="TreeGrafter"/>
</dbReference>
<dbReference type="AlphaFoldDB" id="A0A9Q1IKR8"/>
<dbReference type="GO" id="GO:0000902">
    <property type="term" value="P:cell morphogenesis"/>
    <property type="evidence" value="ECO:0007669"/>
    <property type="project" value="TreeGrafter"/>
</dbReference>
<dbReference type="Pfam" id="PF00028">
    <property type="entry name" value="Cadherin"/>
    <property type="match status" value="1"/>
</dbReference>
<keyword evidence="2" id="KW-0677">Repeat</keyword>
<dbReference type="EMBL" id="JAINUF010000013">
    <property type="protein sequence ID" value="KAJ8343257.1"/>
    <property type="molecule type" value="Genomic_DNA"/>
</dbReference>
<evidence type="ECO:0000256" key="1">
    <source>
        <dbReference type="ARBA" id="ARBA00004370"/>
    </source>
</evidence>
<dbReference type="InterPro" id="IPR002126">
    <property type="entry name" value="Cadherin-like_dom"/>
</dbReference>
<dbReference type="PANTHER" id="PTHR24027:SF414">
    <property type="entry name" value="CADHERIN-RELATED FAMILY MEMBER 5 ISOFORM X1"/>
    <property type="match status" value="1"/>
</dbReference>
<feature type="domain" description="Cadherin" evidence="6">
    <location>
        <begin position="106"/>
        <end position="212"/>
    </location>
</feature>
<dbReference type="GO" id="GO:0007043">
    <property type="term" value="P:cell-cell junction assembly"/>
    <property type="evidence" value="ECO:0007669"/>
    <property type="project" value="TreeGrafter"/>
</dbReference>
<feature type="domain" description="Cadherin" evidence="6">
    <location>
        <begin position="230"/>
        <end position="334"/>
    </location>
</feature>
<dbReference type="GO" id="GO:0034332">
    <property type="term" value="P:adherens junction organization"/>
    <property type="evidence" value="ECO:0007669"/>
    <property type="project" value="TreeGrafter"/>
</dbReference>
<reference evidence="7" key="1">
    <citation type="journal article" date="2023" name="Science">
        <title>Genome structures resolve the early diversification of teleost fishes.</title>
        <authorList>
            <person name="Parey E."/>
            <person name="Louis A."/>
            <person name="Montfort J."/>
            <person name="Bouchez O."/>
            <person name="Roques C."/>
            <person name="Iampietro C."/>
            <person name="Lluch J."/>
            <person name="Castinel A."/>
            <person name="Donnadieu C."/>
            <person name="Desvignes T."/>
            <person name="Floi Bucao C."/>
            <person name="Jouanno E."/>
            <person name="Wen M."/>
            <person name="Mejri S."/>
            <person name="Dirks R."/>
            <person name="Jansen H."/>
            <person name="Henkel C."/>
            <person name="Chen W.J."/>
            <person name="Zahm M."/>
            <person name="Cabau C."/>
            <person name="Klopp C."/>
            <person name="Thompson A.W."/>
            <person name="Robinson-Rechavi M."/>
            <person name="Braasch I."/>
            <person name="Lecointre G."/>
            <person name="Bobe J."/>
            <person name="Postlethwait J.H."/>
            <person name="Berthelot C."/>
            <person name="Roest Crollius H."/>
            <person name="Guiguen Y."/>
        </authorList>
    </citation>
    <scope>NUCLEOTIDE SEQUENCE</scope>
    <source>
        <strain evidence="7">WJC10195</strain>
    </source>
</reference>
<comment type="caution">
    <text evidence="7">The sequence shown here is derived from an EMBL/GenBank/DDBJ whole genome shotgun (WGS) entry which is preliminary data.</text>
</comment>